<dbReference type="AlphaFoldDB" id="A0A0J8DAB1"/>
<reference evidence="1 2" key="1">
    <citation type="submission" date="2015-06" db="EMBL/GenBank/DDBJ databases">
        <title>Draft genome sequence of the purine-degrading Clostridium cylindrosporum HC-1 (DSM 605).</title>
        <authorList>
            <person name="Poehlein A."/>
            <person name="Schiel-Bengelsdorf B."/>
            <person name="Bengelsdorf F."/>
            <person name="Daniel R."/>
            <person name="Duerre P."/>
        </authorList>
    </citation>
    <scope>NUCLEOTIDE SEQUENCE [LARGE SCALE GENOMIC DNA]</scope>
    <source>
        <strain evidence="1 2">DSM 605</strain>
    </source>
</reference>
<evidence type="ECO:0000313" key="1">
    <source>
        <dbReference type="EMBL" id="KMT22980.1"/>
    </source>
</evidence>
<evidence type="ECO:0000313" key="2">
    <source>
        <dbReference type="Proteomes" id="UP000036756"/>
    </source>
</evidence>
<comment type="caution">
    <text evidence="1">The sequence shown here is derived from an EMBL/GenBank/DDBJ whole genome shotgun (WGS) entry which is preliminary data.</text>
</comment>
<organism evidence="1 2">
    <name type="scientific">Clostridium cylindrosporum DSM 605</name>
    <dbReference type="NCBI Taxonomy" id="1121307"/>
    <lineage>
        <taxon>Bacteria</taxon>
        <taxon>Bacillati</taxon>
        <taxon>Bacillota</taxon>
        <taxon>Clostridia</taxon>
        <taxon>Eubacteriales</taxon>
        <taxon>Clostridiaceae</taxon>
        <taxon>Clostridium</taxon>
    </lineage>
</organism>
<keyword evidence="2" id="KW-1185">Reference proteome</keyword>
<dbReference type="PATRIC" id="fig|1121307.3.peg.2309"/>
<gene>
    <name evidence="1" type="ORF">CLCY_7c00270</name>
</gene>
<dbReference type="RefSeq" id="WP_161797092.1">
    <property type="nucleotide sequence ID" value="NZ_LFVU01000003.1"/>
</dbReference>
<dbReference type="Proteomes" id="UP000036756">
    <property type="component" value="Unassembled WGS sequence"/>
</dbReference>
<dbReference type="STRING" id="1121307.CLCY_7c00270"/>
<sequence length="51" mass="5953">MNAIMVSKREVFDLAVKIHLETGCRYIDAINKALDMFEMTWNDLKYLCVKA</sequence>
<protein>
    <submittedName>
        <fullName evidence="1">Uncharacterized protein</fullName>
    </submittedName>
</protein>
<proteinExistence type="predicted"/>
<accession>A0A0J8DAB1</accession>
<name>A0A0J8DAB1_CLOCY</name>
<dbReference type="EMBL" id="LFVU01000003">
    <property type="protein sequence ID" value="KMT22980.1"/>
    <property type="molecule type" value="Genomic_DNA"/>
</dbReference>